<protein>
    <submittedName>
        <fullName evidence="1">Uncharacterized protein</fullName>
    </submittedName>
</protein>
<reference evidence="1 2" key="1">
    <citation type="journal article" date="2020" name="bioRxiv">
        <title>Sequence and annotation of 42 cannabis genomes reveals extensive copy number variation in cannabinoid synthesis and pathogen resistance genes.</title>
        <authorList>
            <person name="Mckernan K.J."/>
            <person name="Helbert Y."/>
            <person name="Kane L.T."/>
            <person name="Ebling H."/>
            <person name="Zhang L."/>
            <person name="Liu B."/>
            <person name="Eaton Z."/>
            <person name="Mclaughlin S."/>
            <person name="Kingan S."/>
            <person name="Baybayan P."/>
            <person name="Concepcion G."/>
            <person name="Jordan M."/>
            <person name="Riva A."/>
            <person name="Barbazuk W."/>
            <person name="Harkins T."/>
        </authorList>
    </citation>
    <scope>NUCLEOTIDE SEQUENCE [LARGE SCALE GENOMIC DNA]</scope>
    <source>
        <strain evidence="2">cv. Jamaican Lion 4</strain>
        <tissue evidence="1">Leaf</tissue>
    </source>
</reference>
<evidence type="ECO:0000313" key="1">
    <source>
        <dbReference type="EMBL" id="KAF4348293.1"/>
    </source>
</evidence>
<comment type="caution">
    <text evidence="1">The sequence shown here is derived from an EMBL/GenBank/DDBJ whole genome shotgun (WGS) entry which is preliminary data.</text>
</comment>
<dbReference type="EMBL" id="JAATIQ010000706">
    <property type="protein sequence ID" value="KAF4348293.1"/>
    <property type="molecule type" value="Genomic_DNA"/>
</dbReference>
<sequence length="83" mass="9020">MEKLREVKGKIKELITVDSKIGSALLLKIYSSHYFEAILVSDGKSLVELTSLSIIDCGSFVSFPNGGLIAPKLSDFSILNCLN</sequence>
<dbReference type="AlphaFoldDB" id="A0A7J6DQB4"/>
<keyword evidence="2" id="KW-1185">Reference proteome</keyword>
<evidence type="ECO:0000313" key="2">
    <source>
        <dbReference type="Proteomes" id="UP000583929"/>
    </source>
</evidence>
<proteinExistence type="predicted"/>
<gene>
    <name evidence="1" type="ORF">G4B88_025047</name>
</gene>
<dbReference type="Proteomes" id="UP000583929">
    <property type="component" value="Unassembled WGS sequence"/>
</dbReference>
<organism evidence="1 2">
    <name type="scientific">Cannabis sativa</name>
    <name type="common">Hemp</name>
    <name type="synonym">Marijuana</name>
    <dbReference type="NCBI Taxonomy" id="3483"/>
    <lineage>
        <taxon>Eukaryota</taxon>
        <taxon>Viridiplantae</taxon>
        <taxon>Streptophyta</taxon>
        <taxon>Embryophyta</taxon>
        <taxon>Tracheophyta</taxon>
        <taxon>Spermatophyta</taxon>
        <taxon>Magnoliopsida</taxon>
        <taxon>eudicotyledons</taxon>
        <taxon>Gunneridae</taxon>
        <taxon>Pentapetalae</taxon>
        <taxon>rosids</taxon>
        <taxon>fabids</taxon>
        <taxon>Rosales</taxon>
        <taxon>Cannabaceae</taxon>
        <taxon>Cannabis</taxon>
    </lineage>
</organism>
<name>A0A7J6DQB4_CANSA</name>
<accession>A0A7J6DQB4</accession>